<feature type="region of interest" description="Disordered" evidence="1">
    <location>
        <begin position="36"/>
        <end position="58"/>
    </location>
</feature>
<dbReference type="EMBL" id="CP075864">
    <property type="protein sequence ID" value="QYS93220.1"/>
    <property type="molecule type" value="Genomic_DNA"/>
</dbReference>
<evidence type="ECO:0000256" key="1">
    <source>
        <dbReference type="SAM" id="MobiDB-lite"/>
    </source>
</evidence>
<dbReference type="Proteomes" id="UP000826661">
    <property type="component" value="Chromosome I"/>
</dbReference>
<name>A0A8G0L4X2_9HYPO</name>
<evidence type="ECO:0000313" key="2">
    <source>
        <dbReference type="EMBL" id="QYS93220.1"/>
    </source>
</evidence>
<dbReference type="AlphaFoldDB" id="A0A8G0L4X2"/>
<feature type="compositionally biased region" description="Basic and acidic residues" evidence="1">
    <location>
        <begin position="36"/>
        <end position="53"/>
    </location>
</feature>
<accession>A0A8G0L4X2</accession>
<reference evidence="2 3" key="1">
    <citation type="journal article" date="2021" name="BMC Genomics">
        <title>Telomere-to-telomere genome assembly of asparaginase-producing Trichoderma simmonsii.</title>
        <authorList>
            <person name="Chung D."/>
            <person name="Kwon Y.M."/>
            <person name="Yang Y."/>
        </authorList>
    </citation>
    <scope>NUCLEOTIDE SEQUENCE [LARGE SCALE GENOMIC DNA]</scope>
    <source>
        <strain evidence="2 3">GH-Sj1</strain>
    </source>
</reference>
<sequence length="116" mass="13019">MQTQEAAFTLFATANLNSIQISSTYFFCHPSTDAFEHGAARKGPRPDNEEGKEPAGASFDRGVYGAELVQYGKKRTRRTTTRTKGARRRRGRAWSLLHLSRRRDLSLLAELVSCLT</sequence>
<proteinExistence type="predicted"/>
<gene>
    <name evidence="2" type="ORF">H0G86_000607</name>
</gene>
<keyword evidence="3" id="KW-1185">Reference proteome</keyword>
<protein>
    <submittedName>
        <fullName evidence="2">Uncharacterized protein</fullName>
    </submittedName>
</protein>
<organism evidence="2 3">
    <name type="scientific">Trichoderma simmonsii</name>
    <dbReference type="NCBI Taxonomy" id="1491479"/>
    <lineage>
        <taxon>Eukaryota</taxon>
        <taxon>Fungi</taxon>
        <taxon>Dikarya</taxon>
        <taxon>Ascomycota</taxon>
        <taxon>Pezizomycotina</taxon>
        <taxon>Sordariomycetes</taxon>
        <taxon>Hypocreomycetidae</taxon>
        <taxon>Hypocreales</taxon>
        <taxon>Hypocreaceae</taxon>
        <taxon>Trichoderma</taxon>
    </lineage>
</organism>
<evidence type="ECO:0000313" key="3">
    <source>
        <dbReference type="Proteomes" id="UP000826661"/>
    </source>
</evidence>